<evidence type="ECO:0000313" key="2">
    <source>
        <dbReference type="Proteomes" id="UP001164539"/>
    </source>
</evidence>
<accession>A0ACC1X9D7</accession>
<gene>
    <name evidence="1" type="ORF">OWV82_021105</name>
</gene>
<comment type="caution">
    <text evidence="1">The sequence shown here is derived from an EMBL/GenBank/DDBJ whole genome shotgun (WGS) entry which is preliminary data.</text>
</comment>
<protein>
    <submittedName>
        <fullName evidence="1">WAT1-related protein</fullName>
    </submittedName>
</protein>
<reference evidence="1 2" key="1">
    <citation type="journal article" date="2023" name="Science">
        <title>Complex scaffold remodeling in plant triterpene biosynthesis.</title>
        <authorList>
            <person name="De La Pena R."/>
            <person name="Hodgson H."/>
            <person name="Liu J.C."/>
            <person name="Stephenson M.J."/>
            <person name="Martin A.C."/>
            <person name="Owen C."/>
            <person name="Harkess A."/>
            <person name="Leebens-Mack J."/>
            <person name="Jimenez L.E."/>
            <person name="Osbourn A."/>
            <person name="Sattely E.S."/>
        </authorList>
    </citation>
    <scope>NUCLEOTIDE SEQUENCE [LARGE SCALE GENOMIC DNA]</scope>
    <source>
        <strain evidence="2">cv. JPN11</strain>
        <tissue evidence="1">Leaf</tissue>
    </source>
</reference>
<dbReference type="EMBL" id="CM051404">
    <property type="protein sequence ID" value="KAJ4707607.1"/>
    <property type="molecule type" value="Genomic_DNA"/>
</dbReference>
<organism evidence="1 2">
    <name type="scientific">Melia azedarach</name>
    <name type="common">Chinaberry tree</name>
    <dbReference type="NCBI Taxonomy" id="155640"/>
    <lineage>
        <taxon>Eukaryota</taxon>
        <taxon>Viridiplantae</taxon>
        <taxon>Streptophyta</taxon>
        <taxon>Embryophyta</taxon>
        <taxon>Tracheophyta</taxon>
        <taxon>Spermatophyta</taxon>
        <taxon>Magnoliopsida</taxon>
        <taxon>eudicotyledons</taxon>
        <taxon>Gunneridae</taxon>
        <taxon>Pentapetalae</taxon>
        <taxon>rosids</taxon>
        <taxon>malvids</taxon>
        <taxon>Sapindales</taxon>
        <taxon>Meliaceae</taxon>
        <taxon>Melia</taxon>
    </lineage>
</organism>
<keyword evidence="2" id="KW-1185">Reference proteome</keyword>
<name>A0ACC1X9D7_MELAZ</name>
<proteinExistence type="predicted"/>
<evidence type="ECO:0000313" key="1">
    <source>
        <dbReference type="EMBL" id="KAJ4707607.1"/>
    </source>
</evidence>
<dbReference type="Proteomes" id="UP001164539">
    <property type="component" value="Chromosome 11"/>
</dbReference>
<sequence length="398" mass="42856">MAATTVIAGGGGGGSLLEREAWKAHGAMALVQLFNGGYHVITKVALNVGVNQLVFCVFRDLLALAILAPIAFVREKRTHLPMTRRLLLSFFFLGLTGIFGNQLLFLIGLSYTNPTYAAAIQPSIPVFTFLLAVMMGTERVNLLRTEGQAKVGGTIICVSGAILMVLFRGPALFGDNNQDLIAQSEIIAKGQPEPAGWLMSSFAEFGLDNWHLGVLCLLGNCMCMAAFLAIQAPVLRKYPSSLSVIAYSYFFGAVLMVITAFFMTSESTDWSLTRSELFAVIYAGTIASAVNYGLLTWSNKILGPALVALYNPLQPAASAFLSKIFLGSPIYLGSVIGGCLIIAGLYLVTWASYRERQLAAPGISVHVTRTAEPLIHKDGSISKTPYQRGHVFSPKSRD</sequence>